<dbReference type="GO" id="GO:0004252">
    <property type="term" value="F:serine-type endopeptidase activity"/>
    <property type="evidence" value="ECO:0007669"/>
    <property type="project" value="InterPro"/>
</dbReference>
<dbReference type="HOGENOM" id="CLU_006842_7_0_5"/>
<feature type="domain" description="Peptidase S1" evidence="8">
    <location>
        <begin position="54"/>
        <end position="339"/>
    </location>
</feature>
<protein>
    <submittedName>
        <fullName evidence="9">Proteinase (Kallikrein, trypsin III, kallikrein-like serine protease)</fullName>
    </submittedName>
</protein>
<dbReference type="eggNOG" id="COG5640">
    <property type="taxonomic scope" value="Bacteria"/>
</dbReference>
<sequence length="340" mass="35871">MKRLLILALGAATLGAPALSQGLDGGERARSVDSMRDYILARRAEAGEPGDTRIVGGRPADEGEWPAAVSLHDTATLDETGGDFFLSELCGGTIITQDWILTAAHCLVDEDGQVKPADALVVRSASNSIYDGNVNLAAEFVVHEDYDPWTLDNDIALIRLAQPIYGGAGTDTIPLIPQGAVIPNAPAMVVGWGMLDDGTFPPVLMETDINVVPNATCDTGMAEEARKQVGGVLLDLGDINNIPMDALEQAFQILASNIGPALSQNMICAGIPSGARSSCSGDSGGPLMMQATDGTWVQVGIVSWGREALDAEHRCAHPNLYAVYTRLSNYFDWIAGHVEG</sequence>
<evidence type="ECO:0000256" key="4">
    <source>
        <dbReference type="ARBA" id="ARBA00023157"/>
    </source>
</evidence>
<evidence type="ECO:0000256" key="3">
    <source>
        <dbReference type="ARBA" id="ARBA00022729"/>
    </source>
</evidence>
<dbReference type="Gene3D" id="2.40.10.10">
    <property type="entry name" value="Trypsin-like serine proteases"/>
    <property type="match status" value="1"/>
</dbReference>
<dbReference type="InterPro" id="IPR009003">
    <property type="entry name" value="Peptidase_S1_PA"/>
</dbReference>
<comment type="subcellular location">
    <subcellularLocation>
        <location evidence="1">Secreted</location>
    </subcellularLocation>
</comment>
<dbReference type="RefSeq" id="WP_008334714.1">
    <property type="nucleotide sequence ID" value="NZ_CH902578.1"/>
</dbReference>
<keyword evidence="5" id="KW-0325">Glycoprotein</keyword>
<proteinExistence type="predicted"/>
<dbReference type="PROSITE" id="PS00134">
    <property type="entry name" value="TRYPSIN_HIS"/>
    <property type="match status" value="1"/>
</dbReference>
<feature type="chain" id="PRO_5002661595" evidence="7">
    <location>
        <begin position="21"/>
        <end position="340"/>
    </location>
</feature>
<evidence type="ECO:0000256" key="1">
    <source>
        <dbReference type="ARBA" id="ARBA00004613"/>
    </source>
</evidence>
<evidence type="ECO:0000259" key="8">
    <source>
        <dbReference type="PROSITE" id="PS50240"/>
    </source>
</evidence>
<dbReference type="EMBL" id="AAMT01000001">
    <property type="protein sequence ID" value="EAQ14816.1"/>
    <property type="molecule type" value="Genomic_DNA"/>
</dbReference>
<dbReference type="Proteomes" id="UP000002931">
    <property type="component" value="Unassembled WGS sequence"/>
</dbReference>
<dbReference type="OrthoDB" id="267336at2"/>
<comment type="caution">
    <text evidence="9">The sequence shown here is derived from an EMBL/GenBank/DDBJ whole genome shotgun (WGS) entry which is preliminary data.</text>
</comment>
<dbReference type="InterPro" id="IPR018114">
    <property type="entry name" value="TRYPSIN_HIS"/>
</dbReference>
<dbReference type="InterPro" id="IPR001254">
    <property type="entry name" value="Trypsin_dom"/>
</dbReference>
<keyword evidence="6" id="KW-0378">Hydrolase</keyword>
<evidence type="ECO:0000313" key="10">
    <source>
        <dbReference type="Proteomes" id="UP000002931"/>
    </source>
</evidence>
<dbReference type="InterPro" id="IPR001314">
    <property type="entry name" value="Peptidase_S1A"/>
</dbReference>
<dbReference type="PANTHER" id="PTHR24252">
    <property type="entry name" value="ACROSIN-RELATED"/>
    <property type="match status" value="1"/>
</dbReference>
<keyword evidence="6" id="KW-0720">Serine protease</keyword>
<keyword evidence="6 9" id="KW-0645">Protease</keyword>
<organism evidence="9 10">
    <name type="scientific">Maritimibacter alkaliphilus HTCC2654</name>
    <dbReference type="NCBI Taxonomy" id="314271"/>
    <lineage>
        <taxon>Bacteria</taxon>
        <taxon>Pseudomonadati</taxon>
        <taxon>Pseudomonadota</taxon>
        <taxon>Alphaproteobacteria</taxon>
        <taxon>Rhodobacterales</taxon>
        <taxon>Roseobacteraceae</taxon>
        <taxon>Maritimibacter</taxon>
    </lineage>
</organism>
<keyword evidence="10" id="KW-1185">Reference proteome</keyword>
<gene>
    <name evidence="9" type="ORF">RB2654_19573</name>
</gene>
<name>A3VA75_9RHOB</name>
<reference evidence="9 10" key="1">
    <citation type="journal article" date="2010" name="J. Bacteriol.">
        <title>Genome sequences of Pelagibaca bermudensis HTCC2601T and Maritimibacter alkaliphilus HTCC2654T, the type strains of two marine Roseobacter genera.</title>
        <authorList>
            <person name="Thrash J.C."/>
            <person name="Cho J.C."/>
            <person name="Ferriera S."/>
            <person name="Johnson J."/>
            <person name="Vergin K.L."/>
            <person name="Giovannoni S.J."/>
        </authorList>
    </citation>
    <scope>NUCLEOTIDE SEQUENCE [LARGE SCALE GENOMIC DNA]</scope>
    <source>
        <strain evidence="9 10">HTCC2654</strain>
    </source>
</reference>
<dbReference type="PRINTS" id="PR00722">
    <property type="entry name" value="CHYMOTRYPSIN"/>
</dbReference>
<dbReference type="SUPFAM" id="SSF50494">
    <property type="entry name" value="Trypsin-like serine proteases"/>
    <property type="match status" value="1"/>
</dbReference>
<dbReference type="PROSITE" id="PS00135">
    <property type="entry name" value="TRYPSIN_SER"/>
    <property type="match status" value="1"/>
</dbReference>
<keyword evidence="3 7" id="KW-0732">Signal</keyword>
<dbReference type="GO" id="GO:0006508">
    <property type="term" value="P:proteolysis"/>
    <property type="evidence" value="ECO:0007669"/>
    <property type="project" value="UniProtKB-KW"/>
</dbReference>
<dbReference type="InterPro" id="IPR043504">
    <property type="entry name" value="Peptidase_S1_PA_chymotrypsin"/>
</dbReference>
<dbReference type="FunFam" id="2.40.10.10:FF:000054">
    <property type="entry name" value="Complement C1r subcomponent"/>
    <property type="match status" value="1"/>
</dbReference>
<keyword evidence="4" id="KW-1015">Disulfide bond</keyword>
<evidence type="ECO:0000256" key="7">
    <source>
        <dbReference type="SAM" id="SignalP"/>
    </source>
</evidence>
<evidence type="ECO:0000313" key="9">
    <source>
        <dbReference type="EMBL" id="EAQ14816.1"/>
    </source>
</evidence>
<dbReference type="PANTHER" id="PTHR24252:SF7">
    <property type="entry name" value="HYALIN"/>
    <property type="match status" value="1"/>
</dbReference>
<dbReference type="CDD" id="cd00190">
    <property type="entry name" value="Tryp_SPc"/>
    <property type="match status" value="1"/>
</dbReference>
<evidence type="ECO:0000256" key="6">
    <source>
        <dbReference type="RuleBase" id="RU363034"/>
    </source>
</evidence>
<evidence type="ECO:0000256" key="5">
    <source>
        <dbReference type="ARBA" id="ARBA00023180"/>
    </source>
</evidence>
<dbReference type="AlphaFoldDB" id="A3VA75"/>
<dbReference type="STRING" id="314271.RB2654_19573"/>
<evidence type="ECO:0000256" key="2">
    <source>
        <dbReference type="ARBA" id="ARBA00022525"/>
    </source>
</evidence>
<feature type="signal peptide" evidence="7">
    <location>
        <begin position="1"/>
        <end position="20"/>
    </location>
</feature>
<dbReference type="SMART" id="SM00020">
    <property type="entry name" value="Tryp_SPc"/>
    <property type="match status" value="1"/>
</dbReference>
<dbReference type="InterPro" id="IPR033116">
    <property type="entry name" value="TRYPSIN_SER"/>
</dbReference>
<dbReference type="PROSITE" id="PS50240">
    <property type="entry name" value="TRYPSIN_DOM"/>
    <property type="match status" value="1"/>
</dbReference>
<dbReference type="GO" id="GO:0005576">
    <property type="term" value="C:extracellular region"/>
    <property type="evidence" value="ECO:0007669"/>
    <property type="project" value="UniProtKB-SubCell"/>
</dbReference>
<dbReference type="Pfam" id="PF00089">
    <property type="entry name" value="Trypsin"/>
    <property type="match status" value="1"/>
</dbReference>
<keyword evidence="2" id="KW-0964">Secreted</keyword>
<accession>A3VA75</accession>